<dbReference type="InterPro" id="IPR029058">
    <property type="entry name" value="AB_hydrolase_fold"/>
</dbReference>
<dbReference type="SUPFAM" id="SSF53474">
    <property type="entry name" value="alpha/beta-Hydrolases"/>
    <property type="match status" value="1"/>
</dbReference>
<feature type="domain" description="Acetyl xylan esterase" evidence="2">
    <location>
        <begin position="127"/>
        <end position="420"/>
    </location>
</feature>
<dbReference type="InterPro" id="IPR039069">
    <property type="entry name" value="CE7"/>
</dbReference>
<organism evidence="3 4">
    <name type="scientific">Niabella pedocola</name>
    <dbReference type="NCBI Taxonomy" id="1752077"/>
    <lineage>
        <taxon>Bacteria</taxon>
        <taxon>Pseudomonadati</taxon>
        <taxon>Bacteroidota</taxon>
        <taxon>Chitinophagia</taxon>
        <taxon>Chitinophagales</taxon>
        <taxon>Chitinophagaceae</taxon>
        <taxon>Niabella</taxon>
    </lineage>
</organism>
<proteinExistence type="predicted"/>
<evidence type="ECO:0000313" key="3">
    <source>
        <dbReference type="EMBL" id="MCD2423223.1"/>
    </source>
</evidence>
<name>A0ABS8PQ62_9BACT</name>
<comment type="caution">
    <text evidence="3">The sequence shown here is derived from an EMBL/GenBank/DDBJ whole genome shotgun (WGS) entry which is preliminary data.</text>
</comment>
<dbReference type="Proteomes" id="UP001199816">
    <property type="component" value="Unassembled WGS sequence"/>
</dbReference>
<dbReference type="Pfam" id="PF05448">
    <property type="entry name" value="AXE1"/>
    <property type="match status" value="1"/>
</dbReference>
<sequence length="431" mass="47535">MIRCSIQFMTVCLFWAVTGITASAQSVAVKVVADHADWVYKTGEKVRFSIMVTKDNKPLEDVTVVYETGLERMPPTVTGDLVLKKGGGMIDGGTLNVPGFLRCVVTVSIDGKPYRGLATAAFEPEQIRPTTTMPADFMAFWDKAKADAGRVPADAKMTLLSGQCTETVNVYEVSVQHYQRGARIYGVLSMPKKTGRYPAVLKVPGAGVGRYSPDISLSEKGVIVLRIGIHGLPFTLPDSAYKAIANGRLKGYPLFDHDNRDRYYFKRVFMGCIRAVDFLYSLPQFDGTNLAVAGGSQGGALTIATAALDSRVRYMVAYFPGLADLTGYLHGRTGGWPHMLKDAANVTKEEVETSAYYDMANFARLINIPGFYSWGFNDETCPPTTTYAVYNTIRAPKELLIVKESGHQYTPEQRVRMDGWLLEKLKNHKPE</sequence>
<evidence type="ECO:0000256" key="1">
    <source>
        <dbReference type="SAM" id="SignalP"/>
    </source>
</evidence>
<gene>
    <name evidence="3" type="ORF">LQ567_10670</name>
</gene>
<dbReference type="PANTHER" id="PTHR40111">
    <property type="entry name" value="CEPHALOSPORIN-C DEACETYLASE"/>
    <property type="match status" value="1"/>
</dbReference>
<dbReference type="Gene3D" id="3.40.50.1820">
    <property type="entry name" value="alpha/beta hydrolase"/>
    <property type="match status" value="1"/>
</dbReference>
<dbReference type="RefSeq" id="WP_231004487.1">
    <property type="nucleotide sequence ID" value="NZ_JAJNEC010000005.1"/>
</dbReference>
<keyword evidence="4" id="KW-1185">Reference proteome</keyword>
<dbReference type="InterPro" id="IPR008391">
    <property type="entry name" value="AXE1_dom"/>
</dbReference>
<evidence type="ECO:0000313" key="4">
    <source>
        <dbReference type="Proteomes" id="UP001199816"/>
    </source>
</evidence>
<keyword evidence="1" id="KW-0732">Signal</keyword>
<feature type="signal peptide" evidence="1">
    <location>
        <begin position="1"/>
        <end position="24"/>
    </location>
</feature>
<feature type="chain" id="PRO_5045247454" evidence="1">
    <location>
        <begin position="25"/>
        <end position="431"/>
    </location>
</feature>
<evidence type="ECO:0000259" key="2">
    <source>
        <dbReference type="Pfam" id="PF05448"/>
    </source>
</evidence>
<reference evidence="3 4" key="1">
    <citation type="submission" date="2021-11" db="EMBL/GenBank/DDBJ databases">
        <title>Genomic of Niabella pedocola.</title>
        <authorList>
            <person name="Wu T."/>
        </authorList>
    </citation>
    <scope>NUCLEOTIDE SEQUENCE [LARGE SCALE GENOMIC DNA]</scope>
    <source>
        <strain evidence="3 4">JCM 31011</strain>
    </source>
</reference>
<dbReference type="EMBL" id="JAJNEC010000005">
    <property type="protein sequence ID" value="MCD2423223.1"/>
    <property type="molecule type" value="Genomic_DNA"/>
</dbReference>
<accession>A0ABS8PQ62</accession>
<protein>
    <submittedName>
        <fullName evidence="3">Acetylxylan esterase</fullName>
    </submittedName>
</protein>
<dbReference type="PANTHER" id="PTHR40111:SF1">
    <property type="entry name" value="CEPHALOSPORIN-C DEACETYLASE"/>
    <property type="match status" value="1"/>
</dbReference>